<dbReference type="AlphaFoldDB" id="A0A4R5CEN6"/>
<dbReference type="InterPro" id="IPR012334">
    <property type="entry name" value="Pectin_lyas_fold"/>
</dbReference>
<gene>
    <name evidence="1" type="ORF">E0F76_05315</name>
</gene>
<dbReference type="RefSeq" id="WP_132002385.1">
    <property type="nucleotide sequence ID" value="NZ_SMFK01000002.1"/>
</dbReference>
<accession>A0A4R5CEN6</accession>
<dbReference type="InterPro" id="IPR006626">
    <property type="entry name" value="PbH1"/>
</dbReference>
<proteinExistence type="predicted"/>
<name>A0A4R5CEN6_9FLAO</name>
<dbReference type="SUPFAM" id="SSF51126">
    <property type="entry name" value="Pectin lyase-like"/>
    <property type="match status" value="2"/>
</dbReference>
<protein>
    <submittedName>
        <fullName evidence="1">DUF4957 domain-containing protein</fullName>
    </submittedName>
</protein>
<dbReference type="CDD" id="cd14251">
    <property type="entry name" value="PL-6"/>
    <property type="match status" value="1"/>
</dbReference>
<evidence type="ECO:0000313" key="1">
    <source>
        <dbReference type="EMBL" id="TDD98548.1"/>
    </source>
</evidence>
<comment type="caution">
    <text evidence="1">The sequence shown here is derived from an EMBL/GenBank/DDBJ whole genome shotgun (WGS) entry which is preliminary data.</text>
</comment>
<dbReference type="Pfam" id="PF14592">
    <property type="entry name" value="Chondroitinas_B"/>
    <property type="match status" value="1"/>
</dbReference>
<dbReference type="InterPro" id="IPR011050">
    <property type="entry name" value="Pectin_lyase_fold/virulence"/>
</dbReference>
<dbReference type="SMART" id="SM00710">
    <property type="entry name" value="PbH1"/>
    <property type="match status" value="5"/>
</dbReference>
<sequence>MRNLLFFCVVLTLFSFGKKEIGNTIKVNNQEELKSAVKNAVAGDEIILANGVWKDVQIKFYGKGTKDAPIVLRAETSGKVTIEGVSDLKIGGTYLEVRGLYFKNGYTPSNSVIDFRIDSKTIANNCKVLDCVIEDFTQLNRNKEDHWIEFWGRHNQLDHCSVTGKSNSGPTILVALKGNEHINNYHQITNNHFGPRPRKGGPHGETLQIGDSNTSMAPSYTNVANNLFERCDGEVEIISNKSNNNEYRNNIFYKCEGSLVLRHGNYCTIDGNIFIGDDNSEFMGGIRVINTGHLIINNYFYKIKGKEFRSALAVMNGVPKSPQNRYNQVTDAVVAYNTFVDCKTPWQFSVGANMDKSDVLPAQEIRSARPDRMIVANNIIFNHQGDEFPIKAYDKVDGVLFKNNFINSVNKSDVKSDGLKTQNLAMTKLSDWLYIPTVDQKELYAGFEFENIKKDVFSNSRAAANGTGAIVLPVDKSKGTINKKAYGAHWFSDEAVKETSKTIRVASENELTEALDKATSGTVIELKKGIYKIAASLTIDKKITIKSKDQKKRATVEYSGQANTPTFLMGAGGNLTLENIILKGEKNQHAFATKEKEMFSAYNLKVKNTEISDFDGVLNAYKDSFADTISIDNSVIKNCKRGLKLADENDDLGEYNAEFVYITNSKFENVQSNILDYYRGGYDESTIGGNLVFHNNTVANCGKEEKSGILIKTQGIVNVAISKNNFLNNPIKYIAVLWGEKNQQPKENTITNSGEFKTEQNLKQKMMY</sequence>
<evidence type="ECO:0000313" key="2">
    <source>
        <dbReference type="Proteomes" id="UP000295479"/>
    </source>
</evidence>
<dbReference type="OrthoDB" id="6475864at2"/>
<reference evidence="1 2" key="1">
    <citation type="submission" date="2019-03" db="EMBL/GenBank/DDBJ databases">
        <title>Flavobacterium AR-3-4 sp. nov. isolated from arctic soil.</title>
        <authorList>
            <person name="Chaudhary D.K."/>
        </authorList>
    </citation>
    <scope>NUCLEOTIDE SEQUENCE [LARGE SCALE GENOMIC DNA]</scope>
    <source>
        <strain evidence="1 2">AR-3-4</strain>
    </source>
</reference>
<dbReference type="Proteomes" id="UP000295479">
    <property type="component" value="Unassembled WGS sequence"/>
</dbReference>
<dbReference type="EMBL" id="SMFK01000002">
    <property type="protein sequence ID" value="TDD98548.1"/>
    <property type="molecule type" value="Genomic_DNA"/>
</dbReference>
<organism evidence="1 2">
    <name type="scientific">Flavobacterium cellulosilyticum</name>
    <dbReference type="NCBI Taxonomy" id="2541731"/>
    <lineage>
        <taxon>Bacteria</taxon>
        <taxon>Pseudomonadati</taxon>
        <taxon>Bacteroidota</taxon>
        <taxon>Flavobacteriia</taxon>
        <taxon>Flavobacteriales</taxon>
        <taxon>Flavobacteriaceae</taxon>
        <taxon>Flavobacterium</taxon>
    </lineage>
</organism>
<dbReference type="InterPro" id="IPR039513">
    <property type="entry name" value="PL-6"/>
</dbReference>
<keyword evidence="2" id="KW-1185">Reference proteome</keyword>
<dbReference type="Gene3D" id="2.160.20.10">
    <property type="entry name" value="Single-stranded right-handed beta-helix, Pectin lyase-like"/>
    <property type="match status" value="2"/>
</dbReference>